<dbReference type="Proteomes" id="UP000031572">
    <property type="component" value="Unassembled WGS sequence"/>
</dbReference>
<evidence type="ECO:0000313" key="3">
    <source>
        <dbReference type="Proteomes" id="UP000031572"/>
    </source>
</evidence>
<dbReference type="STRING" id="709839.TSA66_15250"/>
<evidence type="ECO:0000313" key="2">
    <source>
        <dbReference type="EMBL" id="KIF81848.1"/>
    </source>
</evidence>
<sequence>MQSIEQVKAILADALSLGERAATLAANTRLLGSLPELDSMAVVSVITAIEDHFGIVFEDDDINADVFETVGTLSAVIERKCMQ</sequence>
<organism evidence="2 3">
    <name type="scientific">Noviherbaspirillum autotrophicum</name>
    <dbReference type="NCBI Taxonomy" id="709839"/>
    <lineage>
        <taxon>Bacteria</taxon>
        <taxon>Pseudomonadati</taxon>
        <taxon>Pseudomonadota</taxon>
        <taxon>Betaproteobacteria</taxon>
        <taxon>Burkholderiales</taxon>
        <taxon>Oxalobacteraceae</taxon>
        <taxon>Noviherbaspirillum</taxon>
    </lineage>
</organism>
<dbReference type="SUPFAM" id="SSF47336">
    <property type="entry name" value="ACP-like"/>
    <property type="match status" value="1"/>
</dbReference>
<gene>
    <name evidence="2" type="ORF">TSA66_15250</name>
</gene>
<keyword evidence="3" id="KW-1185">Reference proteome</keyword>
<dbReference type="PROSITE" id="PS50075">
    <property type="entry name" value="CARRIER"/>
    <property type="match status" value="1"/>
</dbReference>
<dbReference type="Pfam" id="PF00550">
    <property type="entry name" value="PP-binding"/>
    <property type="match status" value="1"/>
</dbReference>
<reference evidence="2 3" key="1">
    <citation type="submission" date="2014-12" db="EMBL/GenBank/DDBJ databases">
        <title>Denitrispirillum autotrophicum gen. nov., sp. nov., Denitrifying, Facultatively Autotrophic Bacteria Isolated from Rice Paddy Soil.</title>
        <authorList>
            <person name="Ishii S."/>
            <person name="Ashida N."/>
            <person name="Ohno H."/>
            <person name="Otsuka S."/>
            <person name="Yokota A."/>
            <person name="Senoo K."/>
        </authorList>
    </citation>
    <scope>NUCLEOTIDE SEQUENCE [LARGE SCALE GENOMIC DNA]</scope>
    <source>
        <strain evidence="2 3">TSA66</strain>
    </source>
</reference>
<dbReference type="EMBL" id="JWJG01000028">
    <property type="protein sequence ID" value="KIF81848.1"/>
    <property type="molecule type" value="Genomic_DNA"/>
</dbReference>
<dbReference type="Gene3D" id="1.10.1200.10">
    <property type="entry name" value="ACP-like"/>
    <property type="match status" value="1"/>
</dbReference>
<dbReference type="AlphaFoldDB" id="A0A0C1Y454"/>
<dbReference type="OrthoDB" id="8527261at2"/>
<dbReference type="InterPro" id="IPR009081">
    <property type="entry name" value="PP-bd_ACP"/>
</dbReference>
<evidence type="ECO:0000259" key="1">
    <source>
        <dbReference type="PROSITE" id="PS50075"/>
    </source>
</evidence>
<proteinExistence type="predicted"/>
<dbReference type="RefSeq" id="WP_040040601.1">
    <property type="nucleotide sequence ID" value="NZ_JWJG01000028.1"/>
</dbReference>
<accession>A0A0C1Y454</accession>
<comment type="caution">
    <text evidence="2">The sequence shown here is derived from an EMBL/GenBank/DDBJ whole genome shotgun (WGS) entry which is preliminary data.</text>
</comment>
<name>A0A0C1Y454_9BURK</name>
<dbReference type="InterPro" id="IPR036736">
    <property type="entry name" value="ACP-like_sf"/>
</dbReference>
<feature type="domain" description="Carrier" evidence="1">
    <location>
        <begin position="1"/>
        <end position="81"/>
    </location>
</feature>
<protein>
    <submittedName>
        <fullName evidence="2">Acyl carrier protein</fullName>
    </submittedName>
</protein>